<evidence type="ECO:0000313" key="3">
    <source>
        <dbReference type="Proteomes" id="UP000295724"/>
    </source>
</evidence>
<dbReference type="Proteomes" id="UP000295724">
    <property type="component" value="Unassembled WGS sequence"/>
</dbReference>
<protein>
    <recommendedName>
        <fullName evidence="4">Copper(I)-binding protein</fullName>
    </recommendedName>
</protein>
<gene>
    <name evidence="2" type="ORF">C8D91_1140</name>
</gene>
<dbReference type="InterPro" id="IPR036182">
    <property type="entry name" value="PCuAC_sf"/>
</dbReference>
<dbReference type="EMBL" id="SNZB01000002">
    <property type="protein sequence ID" value="TDR22648.1"/>
    <property type="molecule type" value="Genomic_DNA"/>
</dbReference>
<dbReference type="PANTHER" id="PTHR36302:SF1">
    <property type="entry name" value="COPPER CHAPERONE PCU(A)C"/>
    <property type="match status" value="1"/>
</dbReference>
<keyword evidence="3" id="KW-1185">Reference proteome</keyword>
<dbReference type="Gene3D" id="2.60.40.1890">
    <property type="entry name" value="PCu(A)C copper chaperone"/>
    <property type="match status" value="1"/>
</dbReference>
<accession>A0A4R6Y127</accession>
<evidence type="ECO:0000313" key="2">
    <source>
        <dbReference type="EMBL" id="TDR22648.1"/>
    </source>
</evidence>
<dbReference type="RefSeq" id="WP_099019273.1">
    <property type="nucleotide sequence ID" value="NZ_NIHB01000002.1"/>
</dbReference>
<reference evidence="2 3" key="1">
    <citation type="submission" date="2019-03" db="EMBL/GenBank/DDBJ databases">
        <title>Genomic Encyclopedia of Type Strains, Phase IV (KMG-IV): sequencing the most valuable type-strain genomes for metagenomic binning, comparative biology and taxonomic classification.</title>
        <authorList>
            <person name="Goeker M."/>
        </authorList>
    </citation>
    <scope>NUCLEOTIDE SEQUENCE [LARGE SCALE GENOMIC DNA]</scope>
    <source>
        <strain evidence="2 3">DSM 25488</strain>
    </source>
</reference>
<evidence type="ECO:0008006" key="4">
    <source>
        <dbReference type="Google" id="ProtNLM"/>
    </source>
</evidence>
<keyword evidence="1" id="KW-0732">Signal</keyword>
<feature type="chain" id="PRO_5020615755" description="Copper(I)-binding protein" evidence="1">
    <location>
        <begin position="19"/>
        <end position="143"/>
    </location>
</feature>
<proteinExistence type="predicted"/>
<name>A0A4R6Y127_9GAMM</name>
<organism evidence="2 3">
    <name type="scientific">Marinicella litoralis</name>
    <dbReference type="NCBI Taxonomy" id="644220"/>
    <lineage>
        <taxon>Bacteria</taxon>
        <taxon>Pseudomonadati</taxon>
        <taxon>Pseudomonadota</taxon>
        <taxon>Gammaproteobacteria</taxon>
        <taxon>Lysobacterales</taxon>
        <taxon>Marinicellaceae</taxon>
        <taxon>Marinicella</taxon>
    </lineage>
</organism>
<sequence length="143" mass="16269">MKPIIVLILCLSVQSVQAFEFPAISDLWFREAPPTAKMLAAYVTVENQTQKDLKLIGAFAPDFAMAEIHKTIDVDGLLKMREQKELLIPQNEQLVMEPGGLHIMLMMPKKRFTVGEEVRICLIYQDESGSEQVQHLDFPVKKQ</sequence>
<comment type="caution">
    <text evidence="2">The sequence shown here is derived from an EMBL/GenBank/DDBJ whole genome shotgun (WGS) entry which is preliminary data.</text>
</comment>
<dbReference type="InterPro" id="IPR007410">
    <property type="entry name" value="LpqE-like"/>
</dbReference>
<dbReference type="Pfam" id="PF04314">
    <property type="entry name" value="PCuAC"/>
    <property type="match status" value="1"/>
</dbReference>
<evidence type="ECO:0000256" key="1">
    <source>
        <dbReference type="SAM" id="SignalP"/>
    </source>
</evidence>
<dbReference type="SUPFAM" id="SSF110087">
    <property type="entry name" value="DR1885-like metal-binding protein"/>
    <property type="match status" value="1"/>
</dbReference>
<feature type="signal peptide" evidence="1">
    <location>
        <begin position="1"/>
        <end position="18"/>
    </location>
</feature>
<dbReference type="PANTHER" id="PTHR36302">
    <property type="entry name" value="BLR7088 PROTEIN"/>
    <property type="match status" value="1"/>
</dbReference>
<dbReference type="OrthoDB" id="9796962at2"/>
<dbReference type="InterPro" id="IPR058248">
    <property type="entry name" value="Lxx211020-like"/>
</dbReference>
<dbReference type="AlphaFoldDB" id="A0A4R6Y127"/>